<reference evidence="1 2" key="1">
    <citation type="submission" date="2019-12" db="EMBL/GenBank/DDBJ databases">
        <authorList>
            <person name="Floudas D."/>
            <person name="Bentzer J."/>
            <person name="Ahren D."/>
            <person name="Johansson T."/>
            <person name="Persson P."/>
            <person name="Tunlid A."/>
        </authorList>
    </citation>
    <scope>NUCLEOTIDE SEQUENCE [LARGE SCALE GENOMIC DNA]</scope>
    <source>
        <strain evidence="1 2">CBS 102.39</strain>
    </source>
</reference>
<accession>A0A8H4VN68</accession>
<protein>
    <submittedName>
        <fullName evidence="1">Uncharacterized protein</fullName>
    </submittedName>
</protein>
<proteinExistence type="predicted"/>
<sequence>MGSAHETISLFTSNISHHILHLSLEDRQTLTALLRWDPSVTDRLMTAIRSVGLPWQRLSFEEEYCL</sequence>
<comment type="caution">
    <text evidence="1">The sequence shown here is derived from an EMBL/GenBank/DDBJ whole genome shotgun (WGS) entry which is preliminary data.</text>
</comment>
<gene>
    <name evidence="1" type="ORF">D9613_012404</name>
</gene>
<keyword evidence="2" id="KW-1185">Reference proteome</keyword>
<name>A0A8H4VN68_9AGAR</name>
<dbReference type="EMBL" id="JAACJL010000033">
    <property type="protein sequence ID" value="KAF4615777.1"/>
    <property type="molecule type" value="Genomic_DNA"/>
</dbReference>
<organism evidence="1 2">
    <name type="scientific">Agrocybe pediades</name>
    <dbReference type="NCBI Taxonomy" id="84607"/>
    <lineage>
        <taxon>Eukaryota</taxon>
        <taxon>Fungi</taxon>
        <taxon>Dikarya</taxon>
        <taxon>Basidiomycota</taxon>
        <taxon>Agaricomycotina</taxon>
        <taxon>Agaricomycetes</taxon>
        <taxon>Agaricomycetidae</taxon>
        <taxon>Agaricales</taxon>
        <taxon>Agaricineae</taxon>
        <taxon>Strophariaceae</taxon>
        <taxon>Agrocybe</taxon>
    </lineage>
</organism>
<dbReference type="Proteomes" id="UP000521872">
    <property type="component" value="Unassembled WGS sequence"/>
</dbReference>
<evidence type="ECO:0000313" key="2">
    <source>
        <dbReference type="Proteomes" id="UP000521872"/>
    </source>
</evidence>
<dbReference type="AlphaFoldDB" id="A0A8H4VN68"/>
<evidence type="ECO:0000313" key="1">
    <source>
        <dbReference type="EMBL" id="KAF4615777.1"/>
    </source>
</evidence>